<comment type="subcellular location">
    <subcellularLocation>
        <location evidence="1">Cell membrane</location>
        <topology evidence="1">Multi-pass membrane protein</topology>
    </subcellularLocation>
</comment>
<dbReference type="InterPro" id="IPR001851">
    <property type="entry name" value="ABC_transp_permease"/>
</dbReference>
<keyword evidence="3 6" id="KW-0812">Transmembrane</keyword>
<dbReference type="EMBL" id="CP027668">
    <property type="protein sequence ID" value="AVO46397.1"/>
    <property type="molecule type" value="Genomic_DNA"/>
</dbReference>
<dbReference type="InterPro" id="IPR043428">
    <property type="entry name" value="LivM-like"/>
</dbReference>
<feature type="transmembrane region" description="Helical" evidence="6">
    <location>
        <begin position="161"/>
        <end position="179"/>
    </location>
</feature>
<keyword evidence="5 6" id="KW-0472">Membrane</keyword>
<feature type="transmembrane region" description="Helical" evidence="6">
    <location>
        <begin position="36"/>
        <end position="59"/>
    </location>
</feature>
<accession>A0A2S0NEB0</accession>
<keyword evidence="8" id="KW-1185">Reference proteome</keyword>
<dbReference type="CDD" id="cd06581">
    <property type="entry name" value="TM_PBP1_LivM_like"/>
    <property type="match status" value="1"/>
</dbReference>
<evidence type="ECO:0000256" key="3">
    <source>
        <dbReference type="ARBA" id="ARBA00022692"/>
    </source>
</evidence>
<keyword evidence="4 6" id="KW-1133">Transmembrane helix</keyword>
<evidence type="ECO:0000313" key="8">
    <source>
        <dbReference type="Proteomes" id="UP000237889"/>
    </source>
</evidence>
<dbReference type="Pfam" id="PF02653">
    <property type="entry name" value="BPD_transp_2"/>
    <property type="match status" value="1"/>
</dbReference>
<sequence>MTTSHLGRLAMAAIIAAMILVPVIQASEESLNLVSLILIWALFAIGFDLIFGMAGMLSFGHAALFGSGGYALTLLVTKAGVGFLPALGAAGIVGAIMAFGLSIFALRVSGLFFSLLTLALAQLVYILASTKLRNYTGGLDGIPGVPRPELFGIDFYNNRNFYYFLIVVFIVGLAVMALLRASPFGKALKAVQANDVRAAQIGYNVQRLRQCGFMVSGFYAGVSGALLASLMFYISPQMLHWTTSGDVLIMTVLGGKGTLLGPILGVAVFEVLKEKLSQYTQHWYGILGLIFILCTIFLPNGLAGLFARKAAGRPGDAP</sequence>
<evidence type="ECO:0000313" key="7">
    <source>
        <dbReference type="EMBL" id="AVO46397.1"/>
    </source>
</evidence>
<dbReference type="GO" id="GO:0005886">
    <property type="term" value="C:plasma membrane"/>
    <property type="evidence" value="ECO:0007669"/>
    <property type="project" value="UniProtKB-SubCell"/>
</dbReference>
<evidence type="ECO:0000256" key="2">
    <source>
        <dbReference type="ARBA" id="ARBA00022475"/>
    </source>
</evidence>
<dbReference type="KEGG" id="phr:C6569_15800"/>
<feature type="transmembrane region" description="Helical" evidence="6">
    <location>
        <begin position="79"/>
        <end position="101"/>
    </location>
</feature>
<proteinExistence type="predicted"/>
<feature type="transmembrane region" description="Helical" evidence="6">
    <location>
        <begin position="247"/>
        <end position="272"/>
    </location>
</feature>
<dbReference type="PANTHER" id="PTHR30482">
    <property type="entry name" value="HIGH-AFFINITY BRANCHED-CHAIN AMINO ACID TRANSPORT SYSTEM PERMEASE"/>
    <property type="match status" value="1"/>
</dbReference>
<gene>
    <name evidence="7" type="ORF">C6569_15800</name>
</gene>
<dbReference type="GO" id="GO:0015658">
    <property type="term" value="F:branched-chain amino acid transmembrane transporter activity"/>
    <property type="evidence" value="ECO:0007669"/>
    <property type="project" value="InterPro"/>
</dbReference>
<keyword evidence="2" id="KW-1003">Cell membrane</keyword>
<protein>
    <submittedName>
        <fullName evidence="7">Branched-chain amino acid ABC transporter permease</fullName>
    </submittedName>
</protein>
<feature type="transmembrane region" description="Helical" evidence="6">
    <location>
        <begin position="213"/>
        <end position="235"/>
    </location>
</feature>
<feature type="transmembrane region" description="Helical" evidence="6">
    <location>
        <begin position="6"/>
        <end position="24"/>
    </location>
</feature>
<evidence type="ECO:0000256" key="4">
    <source>
        <dbReference type="ARBA" id="ARBA00022989"/>
    </source>
</evidence>
<reference evidence="7 8" key="1">
    <citation type="submission" date="2018-03" db="EMBL/GenBank/DDBJ databases">
        <title>Genome sequencing of Phreatobacter sp.</title>
        <authorList>
            <person name="Kim S.-J."/>
            <person name="Heo J."/>
            <person name="Kwon S.-W."/>
        </authorList>
    </citation>
    <scope>NUCLEOTIDE SEQUENCE [LARGE SCALE GENOMIC DNA]</scope>
    <source>
        <strain evidence="7 8">S-12</strain>
    </source>
</reference>
<evidence type="ECO:0000256" key="5">
    <source>
        <dbReference type="ARBA" id="ARBA00023136"/>
    </source>
</evidence>
<dbReference type="RefSeq" id="WP_106749737.1">
    <property type="nucleotide sequence ID" value="NZ_CP027668.1"/>
</dbReference>
<dbReference type="PANTHER" id="PTHR30482:SF17">
    <property type="entry name" value="ABC TRANSPORTER ATP-BINDING PROTEIN"/>
    <property type="match status" value="1"/>
</dbReference>
<evidence type="ECO:0000256" key="6">
    <source>
        <dbReference type="SAM" id="Phobius"/>
    </source>
</evidence>
<dbReference type="AlphaFoldDB" id="A0A2S0NEB0"/>
<dbReference type="OrthoDB" id="9804361at2"/>
<feature type="transmembrane region" description="Helical" evidence="6">
    <location>
        <begin position="284"/>
        <end position="307"/>
    </location>
</feature>
<evidence type="ECO:0000256" key="1">
    <source>
        <dbReference type="ARBA" id="ARBA00004651"/>
    </source>
</evidence>
<name>A0A2S0NEB0_9HYPH</name>
<organism evidence="7 8">
    <name type="scientific">Phreatobacter cathodiphilus</name>
    <dbReference type="NCBI Taxonomy" id="1868589"/>
    <lineage>
        <taxon>Bacteria</taxon>
        <taxon>Pseudomonadati</taxon>
        <taxon>Pseudomonadota</taxon>
        <taxon>Alphaproteobacteria</taxon>
        <taxon>Hyphomicrobiales</taxon>
        <taxon>Phreatobacteraceae</taxon>
        <taxon>Phreatobacter</taxon>
    </lineage>
</organism>
<feature type="transmembrane region" description="Helical" evidence="6">
    <location>
        <begin position="108"/>
        <end position="128"/>
    </location>
</feature>
<dbReference type="Proteomes" id="UP000237889">
    <property type="component" value="Chromosome"/>
</dbReference>